<keyword evidence="1" id="KW-0472">Membrane</keyword>
<reference evidence="2 3" key="1">
    <citation type="submission" date="2018-06" db="EMBL/GenBank/DDBJ databases">
        <authorList>
            <consortium name="Pathogen Informatics"/>
            <person name="Doyle S."/>
        </authorList>
    </citation>
    <scope>NUCLEOTIDE SEQUENCE [LARGE SCALE GENOMIC DNA]</scope>
    <source>
        <strain evidence="2 3">NCTC10392</strain>
    </source>
</reference>
<dbReference type="Proteomes" id="UP000255125">
    <property type="component" value="Unassembled WGS sequence"/>
</dbReference>
<organism evidence="2 3">
    <name type="scientific">Pseudomonas fluorescens</name>
    <dbReference type="NCBI Taxonomy" id="294"/>
    <lineage>
        <taxon>Bacteria</taxon>
        <taxon>Pseudomonadati</taxon>
        <taxon>Pseudomonadota</taxon>
        <taxon>Gammaproteobacteria</taxon>
        <taxon>Pseudomonadales</taxon>
        <taxon>Pseudomonadaceae</taxon>
        <taxon>Pseudomonas</taxon>
    </lineage>
</organism>
<protein>
    <submittedName>
        <fullName evidence="2">Sodium/hydrogen exchanger</fullName>
    </submittedName>
</protein>
<evidence type="ECO:0000313" key="3">
    <source>
        <dbReference type="Proteomes" id="UP000255125"/>
    </source>
</evidence>
<keyword evidence="1" id="KW-1133">Transmembrane helix</keyword>
<feature type="transmembrane region" description="Helical" evidence="1">
    <location>
        <begin position="12"/>
        <end position="33"/>
    </location>
</feature>
<accession>A0A379IKK3</accession>
<dbReference type="AlphaFoldDB" id="A0A379IKK3"/>
<gene>
    <name evidence="2" type="ORF">NCTC10392_05340</name>
</gene>
<dbReference type="EMBL" id="UGUS01000002">
    <property type="protein sequence ID" value="SUD33926.1"/>
    <property type="molecule type" value="Genomic_DNA"/>
</dbReference>
<name>A0A379IKK3_PSEFL</name>
<feature type="transmembrane region" description="Helical" evidence="1">
    <location>
        <begin position="39"/>
        <end position="58"/>
    </location>
</feature>
<sequence>MCQHLFILKITLLHPPAFICLTPLLTYVNFRFIRLPPTIGVGVTALMFPLLPQGLSFIRYPGFEEPIQH</sequence>
<evidence type="ECO:0000256" key="1">
    <source>
        <dbReference type="SAM" id="Phobius"/>
    </source>
</evidence>
<evidence type="ECO:0000313" key="2">
    <source>
        <dbReference type="EMBL" id="SUD33926.1"/>
    </source>
</evidence>
<keyword evidence="1" id="KW-0812">Transmembrane</keyword>
<dbReference type="KEGG" id="pfn:HZ99_15675"/>
<proteinExistence type="predicted"/>